<comment type="caution">
    <text evidence="2">The sequence shown here is derived from an EMBL/GenBank/DDBJ whole genome shotgun (WGS) entry which is preliminary data.</text>
</comment>
<keyword evidence="1" id="KW-1133">Transmembrane helix</keyword>
<evidence type="ECO:0000313" key="2">
    <source>
        <dbReference type="EMBL" id="MQM10488.1"/>
    </source>
</evidence>
<keyword evidence="1" id="KW-0812">Transmembrane</keyword>
<reference evidence="2" key="1">
    <citation type="submission" date="2017-07" db="EMBL/GenBank/DDBJ databases">
        <title>Taro Niue Genome Assembly and Annotation.</title>
        <authorList>
            <person name="Atibalentja N."/>
            <person name="Keating K."/>
            <person name="Fields C.J."/>
        </authorList>
    </citation>
    <scope>NUCLEOTIDE SEQUENCE</scope>
    <source>
        <strain evidence="2">Niue_2</strain>
        <tissue evidence="2">Leaf</tissue>
    </source>
</reference>
<sequence length="65" mass="7646">MFYFPHFSLVAGGVTFPYWVSFLRLTPFPFSLVAGGVTFPYWVSFLRLTPFPFRWVFVDSRSTRV</sequence>
<feature type="transmembrane region" description="Helical" evidence="1">
    <location>
        <begin position="28"/>
        <end position="46"/>
    </location>
</feature>
<name>A0A843WVL4_COLES</name>
<dbReference type="EMBL" id="NMUH01004685">
    <property type="protein sequence ID" value="MQM10488.1"/>
    <property type="molecule type" value="Genomic_DNA"/>
</dbReference>
<evidence type="ECO:0000256" key="1">
    <source>
        <dbReference type="SAM" id="Phobius"/>
    </source>
</evidence>
<keyword evidence="3" id="KW-1185">Reference proteome</keyword>
<gene>
    <name evidence="2" type="ORF">Taro_043380</name>
</gene>
<dbReference type="Proteomes" id="UP000652761">
    <property type="component" value="Unassembled WGS sequence"/>
</dbReference>
<dbReference type="AlphaFoldDB" id="A0A843WVL4"/>
<organism evidence="2 3">
    <name type="scientific">Colocasia esculenta</name>
    <name type="common">Wild taro</name>
    <name type="synonym">Arum esculentum</name>
    <dbReference type="NCBI Taxonomy" id="4460"/>
    <lineage>
        <taxon>Eukaryota</taxon>
        <taxon>Viridiplantae</taxon>
        <taxon>Streptophyta</taxon>
        <taxon>Embryophyta</taxon>
        <taxon>Tracheophyta</taxon>
        <taxon>Spermatophyta</taxon>
        <taxon>Magnoliopsida</taxon>
        <taxon>Liliopsida</taxon>
        <taxon>Araceae</taxon>
        <taxon>Aroideae</taxon>
        <taxon>Colocasieae</taxon>
        <taxon>Colocasia</taxon>
    </lineage>
</organism>
<keyword evidence="1" id="KW-0472">Membrane</keyword>
<proteinExistence type="predicted"/>
<evidence type="ECO:0000313" key="3">
    <source>
        <dbReference type="Proteomes" id="UP000652761"/>
    </source>
</evidence>
<accession>A0A843WVL4</accession>
<protein>
    <submittedName>
        <fullName evidence="2">Uncharacterized protein</fullName>
    </submittedName>
</protein>